<dbReference type="Gene3D" id="2.40.50.100">
    <property type="match status" value="1"/>
</dbReference>
<comment type="similarity">
    <text evidence="7">Belongs to the ABC transporter superfamily. Spermidine/putrescine importer (TC 3.A.1.11.1) family.</text>
</comment>
<dbReference type="PANTHER" id="PTHR42781:SF4">
    <property type="entry name" value="SPERMIDINE_PUTRESCINE IMPORT ATP-BINDING PROTEIN POTA"/>
    <property type="match status" value="1"/>
</dbReference>
<keyword evidence="6 7" id="KW-0472">Membrane</keyword>
<comment type="caution">
    <text evidence="9">The sequence shown here is derived from an EMBL/GenBank/DDBJ whole genome shotgun (WGS) entry which is preliminary data.</text>
</comment>
<accession>A0AAW3IAL0</accession>
<dbReference type="PANTHER" id="PTHR42781">
    <property type="entry name" value="SPERMIDINE/PUTRESCINE IMPORT ATP-BINDING PROTEIN POTA"/>
    <property type="match status" value="1"/>
</dbReference>
<gene>
    <name evidence="7" type="primary">potA</name>
    <name evidence="9" type="ORF">AFM18_05110</name>
</gene>
<reference evidence="9 10" key="1">
    <citation type="submission" date="2015-07" db="EMBL/GenBank/DDBJ databases">
        <title>Draft genome of Achromobacter spanius.</title>
        <authorList>
            <person name="Wang X."/>
        </authorList>
    </citation>
    <scope>NUCLEOTIDE SEQUENCE [LARGE SCALE GENOMIC DNA]</scope>
    <source>
        <strain evidence="9 10">CGMCC9173</strain>
    </source>
</reference>
<evidence type="ECO:0000256" key="4">
    <source>
        <dbReference type="ARBA" id="ARBA00022840"/>
    </source>
</evidence>
<evidence type="ECO:0000256" key="5">
    <source>
        <dbReference type="ARBA" id="ARBA00022967"/>
    </source>
</evidence>
<evidence type="ECO:0000256" key="2">
    <source>
        <dbReference type="ARBA" id="ARBA00022475"/>
    </source>
</evidence>
<evidence type="ECO:0000256" key="6">
    <source>
        <dbReference type="ARBA" id="ARBA00023136"/>
    </source>
</evidence>
<feature type="domain" description="ABC transporter" evidence="8">
    <location>
        <begin position="14"/>
        <end position="244"/>
    </location>
</feature>
<dbReference type="GO" id="GO:0005524">
    <property type="term" value="F:ATP binding"/>
    <property type="evidence" value="ECO:0007669"/>
    <property type="project" value="UniProtKB-KW"/>
</dbReference>
<dbReference type="InterPro" id="IPR003593">
    <property type="entry name" value="AAA+_ATPase"/>
</dbReference>
<dbReference type="RefSeq" id="WP_050445703.1">
    <property type="nucleotide sequence ID" value="NZ_JAOEJJ010000010.1"/>
</dbReference>
<keyword evidence="4 7" id="KW-0067">ATP-binding</keyword>
<dbReference type="NCBIfam" id="TIGR01187">
    <property type="entry name" value="potA"/>
    <property type="match status" value="1"/>
</dbReference>
<dbReference type="PROSITE" id="PS50893">
    <property type="entry name" value="ABC_TRANSPORTER_2"/>
    <property type="match status" value="1"/>
</dbReference>
<sequence length="372" mass="40760">MQNSPVSPKSSSAVSLEGVVKKYRQQTVLQELSLKIRRGEFLTLLGPSGCGKTTLLNLIAGFAQADNGEIFIEDQLVTDLPPYQRQIGMVFQNYALFPHMTVARNIGYGLRMRRMPADEIAQRVAEAMALVKLDGLGERKPRELSGGQQQRVALARALVIRPKVLLLDEPFSALDKGLRGSMQVEIREIQRKLGVTTVFVTHDQGEALAMSDRIAVMSSGVIRQIATPDELYRNPQDPFVASFLGDVNILPAHYHGSDPDGILLRLGAGLIRVARDRLVGGSHEGRRLDIYVRPEQIRLESLHSESVLSGTVVNHVFQGDHIDSYIDVDIPVAGHQRVMVRSAGLDALQHWPVGSVTGLALPGQGISVFNVS</sequence>
<evidence type="ECO:0000256" key="7">
    <source>
        <dbReference type="RuleBase" id="RU364083"/>
    </source>
</evidence>
<comment type="function">
    <text evidence="7">Part of the ABC transporter complex PotABCD involved in spermidine/putrescine import. Responsible for energy coupling to the transport system.</text>
</comment>
<evidence type="ECO:0000256" key="1">
    <source>
        <dbReference type="ARBA" id="ARBA00022448"/>
    </source>
</evidence>
<keyword evidence="1 7" id="KW-0813">Transport</keyword>
<dbReference type="Gene3D" id="3.40.50.300">
    <property type="entry name" value="P-loop containing nucleotide triphosphate hydrolases"/>
    <property type="match status" value="1"/>
</dbReference>
<dbReference type="SUPFAM" id="SSF50331">
    <property type="entry name" value="MOP-like"/>
    <property type="match status" value="1"/>
</dbReference>
<dbReference type="FunFam" id="3.40.50.300:FF:000133">
    <property type="entry name" value="Spermidine/putrescine import ATP-binding protein PotA"/>
    <property type="match status" value="1"/>
</dbReference>
<keyword evidence="5 7" id="KW-1278">Translocase</keyword>
<dbReference type="InterPro" id="IPR027417">
    <property type="entry name" value="P-loop_NTPase"/>
</dbReference>
<evidence type="ECO:0000256" key="3">
    <source>
        <dbReference type="ARBA" id="ARBA00022741"/>
    </source>
</evidence>
<keyword evidence="2 7" id="KW-1003">Cell membrane</keyword>
<dbReference type="AlphaFoldDB" id="A0AAW3IAL0"/>
<dbReference type="GO" id="GO:0043190">
    <property type="term" value="C:ATP-binding cassette (ABC) transporter complex"/>
    <property type="evidence" value="ECO:0007669"/>
    <property type="project" value="InterPro"/>
</dbReference>
<dbReference type="Pfam" id="PF08402">
    <property type="entry name" value="TOBE_2"/>
    <property type="match status" value="1"/>
</dbReference>
<dbReference type="GO" id="GO:0016887">
    <property type="term" value="F:ATP hydrolysis activity"/>
    <property type="evidence" value="ECO:0007669"/>
    <property type="project" value="InterPro"/>
</dbReference>
<dbReference type="InterPro" id="IPR050093">
    <property type="entry name" value="ABC_SmlMolc_Importer"/>
</dbReference>
<dbReference type="Proteomes" id="UP000037511">
    <property type="component" value="Unassembled WGS sequence"/>
</dbReference>
<dbReference type="InterPro" id="IPR003439">
    <property type="entry name" value="ABC_transporter-like_ATP-bd"/>
</dbReference>
<evidence type="ECO:0000313" key="10">
    <source>
        <dbReference type="Proteomes" id="UP000037511"/>
    </source>
</evidence>
<protein>
    <recommendedName>
        <fullName evidence="7">Spermidine/putrescine import ATP-binding protein PotA</fullName>
        <ecNumber evidence="7">7.6.2.11</ecNumber>
    </recommendedName>
</protein>
<dbReference type="EC" id="7.6.2.11" evidence="7"/>
<dbReference type="EMBL" id="LGVG01000004">
    <property type="protein sequence ID" value="KNE28905.1"/>
    <property type="molecule type" value="Genomic_DNA"/>
</dbReference>
<organism evidence="9 10">
    <name type="scientific">Achromobacter spanius</name>
    <dbReference type="NCBI Taxonomy" id="217203"/>
    <lineage>
        <taxon>Bacteria</taxon>
        <taxon>Pseudomonadati</taxon>
        <taxon>Pseudomonadota</taxon>
        <taxon>Betaproteobacteria</taxon>
        <taxon>Burkholderiales</taxon>
        <taxon>Alcaligenaceae</taxon>
        <taxon>Achromobacter</taxon>
    </lineage>
</organism>
<dbReference type="GO" id="GO:0015417">
    <property type="term" value="F:ABC-type polyamine transporter activity"/>
    <property type="evidence" value="ECO:0007669"/>
    <property type="project" value="UniProtKB-EC"/>
</dbReference>
<dbReference type="GO" id="GO:0015847">
    <property type="term" value="P:putrescine transport"/>
    <property type="evidence" value="ECO:0007669"/>
    <property type="project" value="UniProtKB-ARBA"/>
</dbReference>
<proteinExistence type="inferred from homology"/>
<dbReference type="SMART" id="SM00382">
    <property type="entry name" value="AAA"/>
    <property type="match status" value="1"/>
</dbReference>
<comment type="subunit">
    <text evidence="7">The complex is composed of two ATP-binding proteins (PotA), two transmembrane proteins (PotB and PotC) and a solute-binding protein (PotD).</text>
</comment>
<dbReference type="InterPro" id="IPR008995">
    <property type="entry name" value="Mo/tungstate-bd_C_term_dom"/>
</dbReference>
<dbReference type="SUPFAM" id="SSF52540">
    <property type="entry name" value="P-loop containing nucleoside triphosphate hydrolases"/>
    <property type="match status" value="1"/>
</dbReference>
<evidence type="ECO:0000313" key="9">
    <source>
        <dbReference type="EMBL" id="KNE28905.1"/>
    </source>
</evidence>
<dbReference type="PROSITE" id="PS00211">
    <property type="entry name" value="ABC_TRANSPORTER_1"/>
    <property type="match status" value="1"/>
</dbReference>
<comment type="catalytic activity">
    <reaction evidence="7">
        <text>ATP + H2O + polyamine-[polyamine-binding protein]Side 1 = ADP + phosphate + polyamineSide 2 + [polyamine-binding protein]Side 1.</text>
        <dbReference type="EC" id="7.6.2.11"/>
    </reaction>
</comment>
<dbReference type="Pfam" id="PF00005">
    <property type="entry name" value="ABC_tran"/>
    <property type="match status" value="1"/>
</dbReference>
<name>A0AAW3IAL0_9BURK</name>
<evidence type="ECO:0000259" key="8">
    <source>
        <dbReference type="PROSITE" id="PS50893"/>
    </source>
</evidence>
<dbReference type="InterPro" id="IPR017871">
    <property type="entry name" value="ABC_transporter-like_CS"/>
</dbReference>
<dbReference type="InterPro" id="IPR005893">
    <property type="entry name" value="PotA-like"/>
</dbReference>
<dbReference type="InterPro" id="IPR013611">
    <property type="entry name" value="Transp-assoc_OB_typ2"/>
</dbReference>
<keyword evidence="3 7" id="KW-0547">Nucleotide-binding</keyword>